<keyword evidence="3" id="KW-1185">Reference proteome</keyword>
<feature type="domain" description="Immunity MXAN-0049 protein" evidence="1">
    <location>
        <begin position="47"/>
        <end position="189"/>
    </location>
</feature>
<dbReference type="Proteomes" id="UP000441399">
    <property type="component" value="Unassembled WGS sequence"/>
</dbReference>
<dbReference type="Pfam" id="PF07791">
    <property type="entry name" value="Imm11"/>
    <property type="match status" value="1"/>
</dbReference>
<proteinExistence type="predicted"/>
<gene>
    <name evidence="2" type="ORF">OPDIPICF_04498</name>
</gene>
<dbReference type="InterPro" id="IPR012433">
    <property type="entry name" value="Imm11"/>
</dbReference>
<name>A0A5S9PGA6_9GAMM</name>
<sequence>MEQFYVLDKRDDDDSLAWINGLSEEINQHPLSYQLTQPVSVKSWMPSEIVIPLDINRGIKLCDAIPAYGGELVVSEKLKNVLIAASGASFEFYPVQLKDIKDRPIKAPYFLAHLLDVQDCLDMEKSIYRMSAVIKHEVDRFGEIVLDENKLDPNKKIFRLKHKPSMILVREDLVDEILDAEECYGPAFEYLEDHGDIFRDDMLEDREAGLGRFQIYRGEHDPA</sequence>
<dbReference type="EMBL" id="CACSIO010000009">
    <property type="protein sequence ID" value="CAA0102966.1"/>
    <property type="molecule type" value="Genomic_DNA"/>
</dbReference>
<protein>
    <recommendedName>
        <fullName evidence="1">Immunity MXAN-0049 protein domain-containing protein</fullName>
    </recommendedName>
</protein>
<evidence type="ECO:0000313" key="3">
    <source>
        <dbReference type="Proteomes" id="UP000441399"/>
    </source>
</evidence>
<dbReference type="AlphaFoldDB" id="A0A5S9PGA6"/>
<evidence type="ECO:0000259" key="1">
    <source>
        <dbReference type="Pfam" id="PF07791"/>
    </source>
</evidence>
<reference evidence="2 3" key="1">
    <citation type="submission" date="2019-11" db="EMBL/GenBank/DDBJ databases">
        <authorList>
            <person name="Holert J."/>
        </authorList>
    </citation>
    <scope>NUCLEOTIDE SEQUENCE [LARGE SCALE GENOMIC DNA]</scope>
    <source>
        <strain evidence="2">SB11_3</strain>
    </source>
</reference>
<evidence type="ECO:0000313" key="2">
    <source>
        <dbReference type="EMBL" id="CAA0102966.1"/>
    </source>
</evidence>
<organism evidence="2 3">
    <name type="scientific">BD1-7 clade bacterium</name>
    <dbReference type="NCBI Taxonomy" id="2029982"/>
    <lineage>
        <taxon>Bacteria</taxon>
        <taxon>Pseudomonadati</taxon>
        <taxon>Pseudomonadota</taxon>
        <taxon>Gammaproteobacteria</taxon>
        <taxon>Cellvibrionales</taxon>
        <taxon>Spongiibacteraceae</taxon>
        <taxon>BD1-7 clade</taxon>
    </lineage>
</organism>
<accession>A0A5S9PGA6</accession>
<dbReference type="OrthoDB" id="2581601at2"/>